<evidence type="ECO:0000313" key="2">
    <source>
        <dbReference type="EMBL" id="CAG6745489.1"/>
    </source>
</evidence>
<evidence type="ECO:0000256" key="1">
    <source>
        <dbReference type="SAM" id="Phobius"/>
    </source>
</evidence>
<proteinExistence type="predicted"/>
<keyword evidence="1" id="KW-0812">Transmembrane</keyword>
<feature type="transmembrane region" description="Helical" evidence="1">
    <location>
        <begin position="12"/>
        <end position="33"/>
    </location>
</feature>
<keyword evidence="1" id="KW-0472">Membrane</keyword>
<keyword evidence="1" id="KW-1133">Transmembrane helix</keyword>
<feature type="transmembrane region" description="Helical" evidence="1">
    <location>
        <begin position="53"/>
        <end position="75"/>
    </location>
</feature>
<accession>A0A8D8ZD79</accession>
<organism evidence="2">
    <name type="scientific">Cacopsylla melanoneura</name>
    <dbReference type="NCBI Taxonomy" id="428564"/>
    <lineage>
        <taxon>Eukaryota</taxon>
        <taxon>Metazoa</taxon>
        <taxon>Ecdysozoa</taxon>
        <taxon>Arthropoda</taxon>
        <taxon>Hexapoda</taxon>
        <taxon>Insecta</taxon>
        <taxon>Pterygota</taxon>
        <taxon>Neoptera</taxon>
        <taxon>Paraneoptera</taxon>
        <taxon>Hemiptera</taxon>
        <taxon>Sternorrhyncha</taxon>
        <taxon>Psylloidea</taxon>
        <taxon>Psyllidae</taxon>
        <taxon>Psyllinae</taxon>
        <taxon>Cacopsylla</taxon>
    </lineage>
</organism>
<dbReference type="EMBL" id="HBUF01497410">
    <property type="protein sequence ID" value="CAG6745489.1"/>
    <property type="molecule type" value="Transcribed_RNA"/>
</dbReference>
<dbReference type="AlphaFoldDB" id="A0A8D8ZD79"/>
<sequence>MFSFSLLPSCVCTDLLIIFLCQFSSMYHFVSFLPYQSCRLRVQIVCFAQNTVLSFRVLGVPFLYFLTLTVVYRLVIRTTNTLKNDGSKYVCPGINSHTHQNF</sequence>
<reference evidence="2" key="1">
    <citation type="submission" date="2021-05" db="EMBL/GenBank/DDBJ databases">
        <authorList>
            <person name="Alioto T."/>
            <person name="Alioto T."/>
            <person name="Gomez Garrido J."/>
        </authorList>
    </citation>
    <scope>NUCLEOTIDE SEQUENCE</scope>
</reference>
<protein>
    <submittedName>
        <fullName evidence="2">Uncharacterized protein</fullName>
    </submittedName>
</protein>
<name>A0A8D8ZD79_9HEMI</name>